<dbReference type="GO" id="GO:0042597">
    <property type="term" value="C:periplasmic space"/>
    <property type="evidence" value="ECO:0007669"/>
    <property type="project" value="UniProtKB-SubCell"/>
</dbReference>
<dbReference type="GO" id="GO:0005886">
    <property type="term" value="C:plasma membrane"/>
    <property type="evidence" value="ECO:0007669"/>
    <property type="project" value="UniProtKB-SubCell"/>
</dbReference>
<evidence type="ECO:0000256" key="2">
    <source>
        <dbReference type="ARBA" id="ARBA00004587"/>
    </source>
</evidence>
<dbReference type="Pfam" id="PF16822">
    <property type="entry name" value="ALGX"/>
    <property type="match status" value="1"/>
</dbReference>
<dbReference type="CDD" id="cd14442">
    <property type="entry name" value="AlgJ_like"/>
    <property type="match status" value="1"/>
</dbReference>
<dbReference type="AlphaFoldDB" id="F4QTK8"/>
<dbReference type="GO" id="GO:0042121">
    <property type="term" value="P:alginic acid biosynthetic process"/>
    <property type="evidence" value="ECO:0007669"/>
    <property type="project" value="UniProtKB-UniPathway"/>
</dbReference>
<dbReference type="GO" id="GO:0016740">
    <property type="term" value="F:transferase activity"/>
    <property type="evidence" value="ECO:0007669"/>
    <property type="project" value="UniProtKB-KW"/>
</dbReference>
<organism evidence="15 16">
    <name type="scientific">Asticcacaulis biprosthecium C19</name>
    <dbReference type="NCBI Taxonomy" id="715226"/>
    <lineage>
        <taxon>Bacteria</taxon>
        <taxon>Pseudomonadati</taxon>
        <taxon>Pseudomonadota</taxon>
        <taxon>Alphaproteobacteria</taxon>
        <taxon>Caulobacterales</taxon>
        <taxon>Caulobacteraceae</taxon>
        <taxon>Asticcacaulis</taxon>
    </lineage>
</organism>
<dbReference type="HOGENOM" id="CLU_057510_0_0_5"/>
<evidence type="ECO:0000256" key="9">
    <source>
        <dbReference type="ARBA" id="ARBA00022729"/>
    </source>
</evidence>
<sequence length="376" mass="39602">MQDTAKAMSKSGKPAAVLGVVLGAALLTLGLANPAMRGEDAPALTFDTVFHGKWAEAFSAVFDKKLLIRDPSTHAWTAATYGLFHEGRDGVLAGTDSWLFTKEEFEAPRLSTGIADTVAEANSARQALDARGVRLVIAIVPAKARIYGEHLGGYRWPAEQSGFYDALLSELRGAGFTVVDLRPSLLAVKAEAPAYFRTDTHWTPAGAQAAAQTIAAEVEAAGGIKAQRQGEEMRVTYGPAQVLNGDLMTFLPLGTTFAAMAPPADSLSLPAFAYVETGSGGGDGAGDLLGDSATPVILVGTSYSADERWGFAKFLEKDLGADLVNVADKGAGPFVPMDKLLTGGTLAEAAPELVIWEIPERYVWMRPSEAEGGIKQ</sequence>
<evidence type="ECO:0000256" key="10">
    <source>
        <dbReference type="ARBA" id="ARBA00022764"/>
    </source>
</evidence>
<reference evidence="16" key="1">
    <citation type="submission" date="2011-03" db="EMBL/GenBank/DDBJ databases">
        <title>Draft genome sequence of Brevundimonas diminuta.</title>
        <authorList>
            <person name="Brown P.J.B."/>
            <person name="Buechlein A."/>
            <person name="Hemmerich C."/>
            <person name="Brun Y.V."/>
        </authorList>
    </citation>
    <scope>NUCLEOTIDE SEQUENCE [LARGE SCALE GENOMIC DNA]</scope>
    <source>
        <strain evidence="16">C19</strain>
    </source>
</reference>
<comment type="similarity">
    <text evidence="4">Belongs to the AlgJ family.</text>
</comment>
<keyword evidence="8 15" id="KW-0808">Transferase</keyword>
<dbReference type="RefSeq" id="WP_006275279.1">
    <property type="nucleotide sequence ID" value="NZ_GL883080.1"/>
</dbReference>
<evidence type="ECO:0000256" key="3">
    <source>
        <dbReference type="ARBA" id="ARBA00005182"/>
    </source>
</evidence>
<evidence type="ECO:0000256" key="13">
    <source>
        <dbReference type="ARBA" id="ARBA00031031"/>
    </source>
</evidence>
<evidence type="ECO:0000313" key="15">
    <source>
        <dbReference type="EMBL" id="EGF90078.1"/>
    </source>
</evidence>
<evidence type="ECO:0000256" key="1">
    <source>
        <dbReference type="ARBA" id="ARBA00004418"/>
    </source>
</evidence>
<keyword evidence="6" id="KW-1003">Cell membrane</keyword>
<accession>F4QTK8</accession>
<evidence type="ECO:0000259" key="14">
    <source>
        <dbReference type="Pfam" id="PF16822"/>
    </source>
</evidence>
<dbReference type="InterPro" id="IPR034657">
    <property type="entry name" value="AlgJ"/>
</dbReference>
<keyword evidence="9" id="KW-0732">Signal</keyword>
<keyword evidence="12" id="KW-0472">Membrane</keyword>
<evidence type="ECO:0000313" key="16">
    <source>
        <dbReference type="Proteomes" id="UP000006512"/>
    </source>
</evidence>
<dbReference type="eggNOG" id="ENOG502ZAUI">
    <property type="taxonomic scope" value="Bacteria"/>
</dbReference>
<dbReference type="InterPro" id="IPR031811">
    <property type="entry name" value="ALGX/ALGJ_SGNH-like"/>
</dbReference>
<dbReference type="STRING" id="715226.ABI_45050"/>
<evidence type="ECO:0000256" key="6">
    <source>
        <dbReference type="ARBA" id="ARBA00022475"/>
    </source>
</evidence>
<evidence type="ECO:0000256" key="8">
    <source>
        <dbReference type="ARBA" id="ARBA00022679"/>
    </source>
</evidence>
<keyword evidence="10" id="KW-0574">Periplasm</keyword>
<evidence type="ECO:0000256" key="11">
    <source>
        <dbReference type="ARBA" id="ARBA00022841"/>
    </source>
</evidence>
<keyword evidence="16" id="KW-1185">Reference proteome</keyword>
<dbReference type="UniPathway" id="UPA00286"/>
<gene>
    <name evidence="15" type="ORF">ABI_45050</name>
</gene>
<protein>
    <recommendedName>
        <fullName evidence="5">Probable alginate O-acetylase AlgJ</fullName>
    </recommendedName>
    <alternativeName>
        <fullName evidence="13">Alginate biosynthesis protein AlgJ</fullName>
    </alternativeName>
</protein>
<dbReference type="Proteomes" id="UP000006512">
    <property type="component" value="Unassembled WGS sequence"/>
</dbReference>
<comment type="subcellular location">
    <subcellularLocation>
        <location evidence="2">Cell inner membrane</location>
        <topology evidence="2">Peripheral membrane protein</topology>
        <orientation evidence="2">Periplasmic side</orientation>
    </subcellularLocation>
    <subcellularLocation>
        <location evidence="1">Periplasm</location>
    </subcellularLocation>
</comment>
<keyword evidence="7" id="KW-0997">Cell inner membrane</keyword>
<evidence type="ECO:0000256" key="12">
    <source>
        <dbReference type="ARBA" id="ARBA00023136"/>
    </source>
</evidence>
<feature type="domain" description="AlgX/AlgJ SGNH hydrolase-like" evidence="14">
    <location>
        <begin position="91"/>
        <end position="360"/>
    </location>
</feature>
<proteinExistence type="inferred from homology"/>
<dbReference type="OrthoDB" id="9760774at2"/>
<dbReference type="EMBL" id="GL883080">
    <property type="protein sequence ID" value="EGF90078.1"/>
    <property type="molecule type" value="Genomic_DNA"/>
</dbReference>
<name>F4QTK8_9CAUL</name>
<evidence type="ECO:0000256" key="5">
    <source>
        <dbReference type="ARBA" id="ARBA00016086"/>
    </source>
</evidence>
<evidence type="ECO:0000256" key="4">
    <source>
        <dbReference type="ARBA" id="ARBA00006038"/>
    </source>
</evidence>
<keyword evidence="11" id="KW-0016">Alginate biosynthesis</keyword>
<evidence type="ECO:0000256" key="7">
    <source>
        <dbReference type="ARBA" id="ARBA00022519"/>
    </source>
</evidence>
<comment type="pathway">
    <text evidence="3">Glycan biosynthesis; alginate biosynthesis.</text>
</comment>